<sequence>VLPTWMSASRHSVAYMVFSLIGFFGLYSIFIVIELYLLVRAIRLGPAEPGGHGMLAGPTVPAAAYGAKAQG</sequence>
<evidence type="ECO:0000256" key="1">
    <source>
        <dbReference type="SAM" id="Phobius"/>
    </source>
</evidence>
<gene>
    <name evidence="2" type="ORF">B1A_11972</name>
</gene>
<keyword evidence="1" id="KW-1133">Transmembrane helix</keyword>
<dbReference type="EC" id="1.10.3.-" evidence="2"/>
<dbReference type="AlphaFoldDB" id="T1A346"/>
<name>T1A346_9ZZZZ</name>
<proteinExistence type="predicted"/>
<reference evidence="2" key="2">
    <citation type="journal article" date="2014" name="ISME J.">
        <title>Microbial stratification in low pH oxic and suboxic macroscopic growths along an acid mine drainage.</title>
        <authorList>
            <person name="Mendez-Garcia C."/>
            <person name="Mesa V."/>
            <person name="Sprenger R.R."/>
            <person name="Richter M."/>
            <person name="Diez M.S."/>
            <person name="Solano J."/>
            <person name="Bargiela R."/>
            <person name="Golyshina O.V."/>
            <person name="Manteca A."/>
            <person name="Ramos J.L."/>
            <person name="Gallego J.R."/>
            <person name="Llorente I."/>
            <person name="Martins Dos Santos V.A."/>
            <person name="Jensen O.N."/>
            <person name="Pelaez A.I."/>
            <person name="Sanchez J."/>
            <person name="Ferrer M."/>
        </authorList>
    </citation>
    <scope>NUCLEOTIDE SEQUENCE</scope>
</reference>
<protein>
    <submittedName>
        <fullName evidence="2">Cytochrome bd ubiquinol oxidase, subunit I</fullName>
        <ecNumber evidence="2">1.10.3.-</ecNumber>
    </submittedName>
</protein>
<dbReference type="EMBL" id="AUZX01008631">
    <property type="protein sequence ID" value="EQD54976.1"/>
    <property type="molecule type" value="Genomic_DNA"/>
</dbReference>
<reference evidence="2" key="1">
    <citation type="submission" date="2013-08" db="EMBL/GenBank/DDBJ databases">
        <authorList>
            <person name="Mendez C."/>
            <person name="Richter M."/>
            <person name="Ferrer M."/>
            <person name="Sanchez J."/>
        </authorList>
    </citation>
    <scope>NUCLEOTIDE SEQUENCE</scope>
</reference>
<keyword evidence="1" id="KW-0812">Transmembrane</keyword>
<keyword evidence="1" id="KW-0472">Membrane</keyword>
<evidence type="ECO:0000313" key="2">
    <source>
        <dbReference type="EMBL" id="EQD54976.1"/>
    </source>
</evidence>
<organism evidence="2">
    <name type="scientific">mine drainage metagenome</name>
    <dbReference type="NCBI Taxonomy" id="410659"/>
    <lineage>
        <taxon>unclassified sequences</taxon>
        <taxon>metagenomes</taxon>
        <taxon>ecological metagenomes</taxon>
    </lineage>
</organism>
<dbReference type="GO" id="GO:0016491">
    <property type="term" value="F:oxidoreductase activity"/>
    <property type="evidence" value="ECO:0007669"/>
    <property type="project" value="UniProtKB-KW"/>
</dbReference>
<accession>T1A346</accession>
<keyword evidence="2" id="KW-0560">Oxidoreductase</keyword>
<feature type="non-terminal residue" evidence="2">
    <location>
        <position position="1"/>
    </location>
</feature>
<feature type="transmembrane region" description="Helical" evidence="1">
    <location>
        <begin position="12"/>
        <end position="39"/>
    </location>
</feature>
<comment type="caution">
    <text evidence="2">The sequence shown here is derived from an EMBL/GenBank/DDBJ whole genome shotgun (WGS) entry which is preliminary data.</text>
</comment>